<dbReference type="Proteomes" id="UP000280960">
    <property type="component" value="Chromosome"/>
</dbReference>
<dbReference type="EMBL" id="CP033169">
    <property type="protein sequence ID" value="AYO30550.1"/>
    <property type="molecule type" value="Genomic_DNA"/>
</dbReference>
<keyword evidence="1" id="KW-0732">Signal</keyword>
<dbReference type="Gene3D" id="2.20.230.10">
    <property type="entry name" value="Resuscitation-promoting factor rpfb"/>
    <property type="match status" value="1"/>
</dbReference>
<dbReference type="RefSeq" id="WP_120765445.1">
    <property type="nucleotide sequence ID" value="NZ_CP033169.1"/>
</dbReference>
<dbReference type="InterPro" id="IPR052913">
    <property type="entry name" value="Glycopeptide_resist_protein"/>
</dbReference>
<name>A0A3G2R532_9FIRM</name>
<feature type="region of interest" description="Disordered" evidence="2">
    <location>
        <begin position="442"/>
        <end position="467"/>
    </location>
</feature>
<dbReference type="PANTHER" id="PTHR35788:SF1">
    <property type="entry name" value="EXPORTED PROTEIN"/>
    <property type="match status" value="1"/>
</dbReference>
<dbReference type="SMART" id="SM01208">
    <property type="entry name" value="G5"/>
    <property type="match status" value="1"/>
</dbReference>
<evidence type="ECO:0000256" key="2">
    <source>
        <dbReference type="SAM" id="MobiDB-lite"/>
    </source>
</evidence>
<evidence type="ECO:0000313" key="5">
    <source>
        <dbReference type="Proteomes" id="UP000280960"/>
    </source>
</evidence>
<dbReference type="InterPro" id="IPR011098">
    <property type="entry name" value="G5_dom"/>
</dbReference>
<gene>
    <name evidence="4" type="ORF">D2962_07890</name>
</gene>
<feature type="domain" description="G5" evidence="3">
    <location>
        <begin position="366"/>
        <end position="441"/>
    </location>
</feature>
<dbReference type="Pfam" id="PF12229">
    <property type="entry name" value="PG_binding_4"/>
    <property type="match status" value="1"/>
</dbReference>
<dbReference type="InterPro" id="IPR007391">
    <property type="entry name" value="Vancomycin_resist_VanW"/>
</dbReference>
<organism evidence="4 5">
    <name type="scientific">Biomaibacter acetigenes</name>
    <dbReference type="NCBI Taxonomy" id="2316383"/>
    <lineage>
        <taxon>Bacteria</taxon>
        <taxon>Bacillati</taxon>
        <taxon>Bacillota</taxon>
        <taxon>Clostridia</taxon>
        <taxon>Thermosediminibacterales</taxon>
        <taxon>Tepidanaerobacteraceae</taxon>
        <taxon>Biomaibacter</taxon>
    </lineage>
</organism>
<feature type="compositionally biased region" description="Polar residues" evidence="2">
    <location>
        <begin position="445"/>
        <end position="455"/>
    </location>
</feature>
<dbReference type="Pfam" id="PF04294">
    <property type="entry name" value="VanW"/>
    <property type="match status" value="1"/>
</dbReference>
<evidence type="ECO:0000259" key="3">
    <source>
        <dbReference type="SMART" id="SM01208"/>
    </source>
</evidence>
<keyword evidence="5" id="KW-1185">Reference proteome</keyword>
<dbReference type="Pfam" id="PF07501">
    <property type="entry name" value="G5"/>
    <property type="match status" value="1"/>
</dbReference>
<proteinExistence type="predicted"/>
<evidence type="ECO:0000313" key="4">
    <source>
        <dbReference type="EMBL" id="AYO30550.1"/>
    </source>
</evidence>
<evidence type="ECO:0000256" key="1">
    <source>
        <dbReference type="ARBA" id="ARBA00022729"/>
    </source>
</evidence>
<dbReference type="AlphaFoldDB" id="A0A3G2R532"/>
<sequence length="467" mass="53385">MSRRLTLILAVLLLCLSSVLLYIFFETTNYNSKIFPGIYVADFYVGELSKEQAEIKLRAAVRDYIKGPVTLITKNKKWLFYPAEFIEFNFKESIDRAFVSGRNKFFLHNYITMLQYKKNPIHLPLVAEFKENVQEGTFKEIEESVYAEPKDAFFKINGDLVDIVSDVKGQELDVDNLKKDIIEALWKKNKVVNIPVKQIQARKTREDLLKMNIKVKVTEFSTKFNKALKERTQNIRLSAEKINGLIIAPDEVFSFNDAVGERTGEKGYKAAPIFFRNETVPGIGGGVCQLSSTIYNLALITDMEIIERSNHSLPVSYVPLGRDATVNYNHIDLKFKNNTGGYIMIYTEVMDDTLTVKFYGSKKNEQNVKFVSEVVRKIPPPLIIKKDNNMEKGKTRIKEGNPGYQVRLWKIYGVNGREEKKLISEDTYNPVPSILYVGEKDENAGSFNPGPSNETGRNEIMENITNE</sequence>
<dbReference type="PANTHER" id="PTHR35788">
    <property type="entry name" value="EXPORTED PROTEIN-RELATED"/>
    <property type="match status" value="1"/>
</dbReference>
<dbReference type="KEGG" id="bacg:D2962_07890"/>
<protein>
    <recommendedName>
        <fullName evidence="3">G5 domain-containing protein</fullName>
    </recommendedName>
</protein>
<accession>A0A3G2R532</accession>
<reference evidence="4 5" key="1">
    <citation type="submission" date="2018-10" db="EMBL/GenBank/DDBJ databases">
        <authorList>
            <person name="Zhang X."/>
        </authorList>
    </citation>
    <scope>NUCLEOTIDE SEQUENCE [LARGE SCALE GENOMIC DNA]</scope>
    <source>
        <strain evidence="4 5">SK-G1</strain>
    </source>
</reference>
<dbReference type="InterPro" id="IPR022029">
    <property type="entry name" value="YoaR-like_PG-bd"/>
</dbReference>